<evidence type="ECO:0000256" key="1">
    <source>
        <dbReference type="SAM" id="Phobius"/>
    </source>
</evidence>
<gene>
    <name evidence="2" type="ordered locus">PMT_0473</name>
</gene>
<sequence length="323" mass="35479">MKQRLLIISAVQWLNAVMRMDDAPLLGALNLKREHPPNLQSHYSSPWGTTAWREDVPVSDRPHHLEVHSPWGLWTSRRLRKGHGPLEQGKYRTLAPKHMVQALLRGKDVHRLEVRTALAFIIGPLLFVISSVLLINKLGSGAALLAIGSVFFTAGGWFQLEQALLVTRGLLNRKQRWRWCGIWCALTQSIGTVLFNIETFSTWGLPALNGAPWLMLEVAPNILGSVLFVISAIFGLLEVGHGRLFVIQPHHLGWLVAVVNALGCLWFMQAAIAAIPVDLSIAAVLDPQVAIRATLLGALAFTAVGVLSLAECSDDEVKSSNCI</sequence>
<proteinExistence type="predicted"/>
<dbReference type="AlphaFoldDB" id="Q7TTQ9"/>
<keyword evidence="1" id="KW-1133">Transmembrane helix</keyword>
<feature type="transmembrane region" description="Helical" evidence="1">
    <location>
        <begin position="218"/>
        <end position="240"/>
    </location>
</feature>
<evidence type="ECO:0000313" key="3">
    <source>
        <dbReference type="Proteomes" id="UP000001423"/>
    </source>
</evidence>
<name>Q7TTQ9_PROMM</name>
<dbReference type="EMBL" id="BX548175">
    <property type="protein sequence ID" value="CAE20648.1"/>
    <property type="molecule type" value="Genomic_DNA"/>
</dbReference>
<dbReference type="Proteomes" id="UP000001423">
    <property type="component" value="Chromosome"/>
</dbReference>
<evidence type="ECO:0000313" key="2">
    <source>
        <dbReference type="EMBL" id="CAE20648.1"/>
    </source>
</evidence>
<keyword evidence="2" id="KW-0830">Ubiquinone</keyword>
<feature type="transmembrane region" description="Helical" evidence="1">
    <location>
        <begin position="117"/>
        <end position="135"/>
    </location>
</feature>
<feature type="transmembrane region" description="Helical" evidence="1">
    <location>
        <begin position="252"/>
        <end position="277"/>
    </location>
</feature>
<feature type="transmembrane region" description="Helical" evidence="1">
    <location>
        <begin position="289"/>
        <end position="310"/>
    </location>
</feature>
<protein>
    <submittedName>
        <fullName evidence="2">Possible NADH-Ubiquinone/plastoquinone (comple)</fullName>
    </submittedName>
</protein>
<dbReference type="RefSeq" id="WP_011129852.1">
    <property type="nucleotide sequence ID" value="NC_005071.1"/>
</dbReference>
<keyword evidence="1" id="KW-0472">Membrane</keyword>
<reference evidence="2 3" key="1">
    <citation type="journal article" date="2003" name="Nature">
        <title>Genome divergence in two Prochlorococcus ecotypes reflects oceanic niche differentiation.</title>
        <authorList>
            <person name="Rocap G."/>
            <person name="Larimer F.W."/>
            <person name="Lamerdin J.E."/>
            <person name="Malfatti S."/>
            <person name="Chain P."/>
            <person name="Ahlgren N.A."/>
            <person name="Arellano A."/>
            <person name="Coleman M."/>
            <person name="Hauser L."/>
            <person name="Hess W.R."/>
            <person name="Johnson Z.I."/>
            <person name="Land M.L."/>
            <person name="Lindell D."/>
            <person name="Post A.F."/>
            <person name="Regala W."/>
            <person name="Shah M."/>
            <person name="Shaw S.L."/>
            <person name="Steglich C."/>
            <person name="Sullivan M.B."/>
            <person name="Ting C.S."/>
            <person name="Tolonen A."/>
            <person name="Webb E.A."/>
            <person name="Zinser E.R."/>
            <person name="Chisholm S.W."/>
        </authorList>
    </citation>
    <scope>NUCLEOTIDE SEQUENCE [LARGE SCALE GENOMIC DNA]</scope>
    <source>
        <strain evidence="3">MIT 9313</strain>
    </source>
</reference>
<keyword evidence="3" id="KW-1185">Reference proteome</keyword>
<feature type="transmembrane region" description="Helical" evidence="1">
    <location>
        <begin position="179"/>
        <end position="198"/>
    </location>
</feature>
<organism evidence="2 3">
    <name type="scientific">Prochlorococcus marinus (strain MIT 9313)</name>
    <dbReference type="NCBI Taxonomy" id="74547"/>
    <lineage>
        <taxon>Bacteria</taxon>
        <taxon>Bacillati</taxon>
        <taxon>Cyanobacteriota</taxon>
        <taxon>Cyanophyceae</taxon>
        <taxon>Synechococcales</taxon>
        <taxon>Prochlorococcaceae</taxon>
        <taxon>Prochlorococcus</taxon>
    </lineage>
</organism>
<dbReference type="HOGENOM" id="CLU_860142_0_0_3"/>
<keyword evidence="1" id="KW-0812">Transmembrane</keyword>
<accession>Q7TTQ9</accession>
<feature type="transmembrane region" description="Helical" evidence="1">
    <location>
        <begin position="141"/>
        <end position="158"/>
    </location>
</feature>
<dbReference type="KEGG" id="pmt:PMT_0473"/>